<evidence type="ECO:0000256" key="7">
    <source>
        <dbReference type="PROSITE-ProRule" id="PRU10141"/>
    </source>
</evidence>
<sequence>MFEPELENAPSTPNLYSGLSVDLSALQQAEANVPDQWQVGQSIVDLYNVEADIGQGGFGQVYKVLHTGWNISLAVKTPKVDKLTEKEVENFIREAETWVKLGLHPHIVTCFYVRKLGKSPRVFAEFVGGGSLHDWIYSKDGEIPRLYQGGQAESFRRILDIAIQFAWGLHYSHEQGLIHQDVKPGNTMMTADGTVKVTDFGLARGKPVVVSVTEALPDQTLQVDGSGSTPAYRSPEQANGSILTRRTDLYSWALSVLEMFKGGRRWDNVGVKVAYAREFYIIESEPLQENTPPLPQSVAELLWVCLREDSERRPRTMLDVANTLKAIYQQETGEVYPRPEPETGKDIADSLNNRAVSLLDLGQVEEAMHLWDKALEVNPLHPESTYNRGLILWRGCRITDDILVKDLEKVRDANFGNWNAHYLLALVHLERNNCKAAINSLNQISKDKIQESEVQEALAVAQERLANSNRLKNAFQGNPEFSVPIWEVDISSDNQFVLCVPNYLGTMYLYTNTGLLDSRVGERFKDTIGKAFILNIETGTLHRSVGNQTLHQLSLFGCLSPDDKCVLLSQDSSLCQNSNLELWDIKNNFFPLITFKNHNSDIKSESISSYIKSVSISGDGKYVISVSKENVKLWNFQTASLVDTLEIGCDSGCLSQDSRYILLGTNDHTLKLWDIEIGESVKTFEGHESCISSVALSLDNKLALSGSWDGTLKLWDIDTGRCLLTFIGHNDNVQSVCISSDSQFVLSGSSDNTIRLWNLPTGRCLHTFSGHTEVVMSVDLTSDDQLAVSGSWDGQLGVWQINGKINLLAPIRLTKIIDTKTIITINKLYEETFKQAENALSRGDTLEFAQHLRKLRNLPDHGSSQKVFQAWTILYKHFPRKTFLRGWEIANLLGSNSIVTSVYLTPDGQYALSASRDDKIRLWDLNTGKIIRVFEEHSDSVNSICLNSNGKYVLSGSDDKTLKFWSVETGECLQTFEGHTDSVTSVCITSDSQYVISGSKDWTFRLWEVSTGRCLRVHKGHKNEVYAVCLSPDDRYVVSARGQLKIWDVATGNHVATLFGHIPANVTSICISLNRKYLLSGGEDDVVRFWDLQTNHCREFRGHKNSVTAVCLSSDSRFALSGSKDRTIKLWDTETGKCVHTFEGHSETVTSIYLSSDGRLILSGSADKTLKLLVLDWELEERQPGDSDDESWVYLTTFLKKKVPYSASLAKDQNLSEEEIVLALTRKGTPKWTETDLRELFNILGCAGYGWLQPKSVLEKLEFVSQIWLEFQVLEEIEDRNHRKTIKARLRLLRLIGSFILMLILKFIFTITLPIAFGIALVFHLASPFLWKLLNLILHKIFCFVKLILKLRMEQTTFPYFCVSFFITLQNLGVLWLIFLSLPSVFVSMLLSAFVSDRLKDQDKPFFYVLSILVFSITKLFFNNLILSFWLTPFLSLAILGKIGKKY</sequence>
<dbReference type="EMBL" id="CZCZ02000013">
    <property type="protein sequence ID" value="CAC5342730.1"/>
    <property type="molecule type" value="Genomic_DNA"/>
</dbReference>
<feature type="transmembrane region" description="Helical" evidence="8">
    <location>
        <begin position="1406"/>
        <end position="1439"/>
    </location>
</feature>
<keyword evidence="1 5" id="KW-0853">WD repeat</keyword>
<dbReference type="InterPro" id="IPR036322">
    <property type="entry name" value="WD40_repeat_dom_sf"/>
</dbReference>
<keyword evidence="3 7" id="KW-0547">Nucleotide-binding</keyword>
<dbReference type="Gene3D" id="2.130.10.10">
    <property type="entry name" value="YVTN repeat-like/Quinoprotein amine dehydrogenase"/>
    <property type="match status" value="6"/>
</dbReference>
<reference evidence="10" key="1">
    <citation type="submission" date="2020-05" db="EMBL/GenBank/DDBJ databases">
        <authorList>
            <consortium name="Genoscope - CEA"/>
            <person name="William W."/>
        </authorList>
    </citation>
    <scope>NUCLEOTIDE SEQUENCE [LARGE SCALE GENOMIC DNA]</scope>
    <source>
        <strain evidence="10">PCC 7821</strain>
    </source>
</reference>
<name>A0A6J7ZKI8_PLARU</name>
<feature type="binding site" evidence="7">
    <location>
        <position position="76"/>
    </location>
    <ligand>
        <name>ATP</name>
        <dbReference type="ChEBI" id="CHEBI:30616"/>
    </ligand>
</feature>
<dbReference type="CDD" id="cd14014">
    <property type="entry name" value="STKc_PknB_like"/>
    <property type="match status" value="1"/>
</dbReference>
<evidence type="ECO:0000256" key="3">
    <source>
        <dbReference type="ARBA" id="ARBA00022741"/>
    </source>
</evidence>
<feature type="repeat" description="WD" evidence="5">
    <location>
        <begin position="768"/>
        <end position="802"/>
    </location>
</feature>
<keyword evidence="8" id="KW-0472">Membrane</keyword>
<dbReference type="PROSITE" id="PS00108">
    <property type="entry name" value="PROTEIN_KINASE_ST"/>
    <property type="match status" value="1"/>
</dbReference>
<dbReference type="PROSITE" id="PS50005">
    <property type="entry name" value="TPR"/>
    <property type="match status" value="1"/>
</dbReference>
<dbReference type="PROSITE" id="PS00678">
    <property type="entry name" value="WD_REPEATS_1"/>
    <property type="match status" value="5"/>
</dbReference>
<evidence type="ECO:0000313" key="10">
    <source>
        <dbReference type="EMBL" id="CAC5342730.1"/>
    </source>
</evidence>
<feature type="transmembrane region" description="Helical" evidence="8">
    <location>
        <begin position="1361"/>
        <end position="1386"/>
    </location>
</feature>
<keyword evidence="10" id="KW-0418">Kinase</keyword>
<dbReference type="PROSITE" id="PS50011">
    <property type="entry name" value="PROTEIN_KINASE_DOM"/>
    <property type="match status" value="1"/>
</dbReference>
<feature type="repeat" description="WD" evidence="5">
    <location>
        <begin position="1018"/>
        <end position="1057"/>
    </location>
</feature>
<dbReference type="SUPFAM" id="SSF56112">
    <property type="entry name" value="Protein kinase-like (PK-like)"/>
    <property type="match status" value="1"/>
</dbReference>
<dbReference type="InterPro" id="IPR017441">
    <property type="entry name" value="Protein_kinase_ATP_BS"/>
</dbReference>
<keyword evidence="8" id="KW-1133">Transmembrane helix</keyword>
<dbReference type="InterPro" id="IPR019734">
    <property type="entry name" value="TPR_rpt"/>
</dbReference>
<dbReference type="PANTHER" id="PTHR19879">
    <property type="entry name" value="TRANSCRIPTION INITIATION FACTOR TFIID"/>
    <property type="match status" value="1"/>
</dbReference>
<dbReference type="SUPFAM" id="SSF48452">
    <property type="entry name" value="TPR-like"/>
    <property type="match status" value="1"/>
</dbReference>
<dbReference type="InterPro" id="IPR000719">
    <property type="entry name" value="Prot_kinase_dom"/>
</dbReference>
<dbReference type="SUPFAM" id="SSF82171">
    <property type="entry name" value="DPP6 N-terminal domain-like"/>
    <property type="match status" value="1"/>
</dbReference>
<dbReference type="InterPro" id="IPR008271">
    <property type="entry name" value="Ser/Thr_kinase_AS"/>
</dbReference>
<dbReference type="GO" id="GO:0004674">
    <property type="term" value="F:protein serine/threonine kinase activity"/>
    <property type="evidence" value="ECO:0007669"/>
    <property type="project" value="UniProtKB-KW"/>
</dbReference>
<dbReference type="SMART" id="SM00028">
    <property type="entry name" value="TPR"/>
    <property type="match status" value="2"/>
</dbReference>
<keyword evidence="4 7" id="KW-0067">ATP-binding</keyword>
<evidence type="ECO:0000256" key="4">
    <source>
        <dbReference type="ARBA" id="ARBA00022840"/>
    </source>
</evidence>
<dbReference type="InterPro" id="IPR019775">
    <property type="entry name" value="WD40_repeat_CS"/>
</dbReference>
<dbReference type="PROSITE" id="PS50082">
    <property type="entry name" value="WD_REPEATS_2"/>
    <property type="match status" value="11"/>
</dbReference>
<dbReference type="InterPro" id="IPR020472">
    <property type="entry name" value="WD40_PAC1"/>
</dbReference>
<dbReference type="InterPro" id="IPR001680">
    <property type="entry name" value="WD40_rpt"/>
</dbReference>
<dbReference type="Gene3D" id="1.10.510.10">
    <property type="entry name" value="Transferase(Phosphotransferase) domain 1"/>
    <property type="match status" value="1"/>
</dbReference>
<dbReference type="Gene3D" id="1.25.40.10">
    <property type="entry name" value="Tetratricopeptide repeat domain"/>
    <property type="match status" value="1"/>
</dbReference>
<feature type="repeat" description="WD" evidence="5">
    <location>
        <begin position="1100"/>
        <end position="1141"/>
    </location>
</feature>
<dbReference type="InterPro" id="IPR015943">
    <property type="entry name" value="WD40/YVTN_repeat-like_dom_sf"/>
</dbReference>
<feature type="repeat" description="WD" evidence="5">
    <location>
        <begin position="976"/>
        <end position="1017"/>
    </location>
</feature>
<keyword evidence="11" id="KW-1185">Reference proteome</keyword>
<evidence type="ECO:0000256" key="5">
    <source>
        <dbReference type="PROSITE-ProRule" id="PRU00221"/>
    </source>
</evidence>
<accession>A0A6J7ZKI8</accession>
<protein>
    <submittedName>
        <fullName evidence="10">Serine/threonine protein kinase with WD40 repeats</fullName>
    </submittedName>
</protein>
<dbReference type="SUPFAM" id="SSF50978">
    <property type="entry name" value="WD40 repeat-like"/>
    <property type="match status" value="2"/>
</dbReference>
<dbReference type="Pfam" id="PF00400">
    <property type="entry name" value="WD40"/>
    <property type="match status" value="10"/>
</dbReference>
<comment type="caution">
    <text evidence="10">The sequence shown here is derived from an EMBL/GenBank/DDBJ whole genome shotgun (WGS) entry which is preliminary data.</text>
</comment>
<evidence type="ECO:0000313" key="11">
    <source>
        <dbReference type="Proteomes" id="UP000196521"/>
    </source>
</evidence>
<feature type="repeat" description="WD" evidence="5">
    <location>
        <begin position="934"/>
        <end position="975"/>
    </location>
</feature>
<feature type="repeat" description="WD" evidence="5">
    <location>
        <begin position="726"/>
        <end position="767"/>
    </location>
</feature>
<evidence type="ECO:0000256" key="6">
    <source>
        <dbReference type="PROSITE-ProRule" id="PRU00339"/>
    </source>
</evidence>
<feature type="repeat" description="WD" evidence="5">
    <location>
        <begin position="892"/>
        <end position="933"/>
    </location>
</feature>
<feature type="transmembrane region" description="Helical" evidence="8">
    <location>
        <begin position="1292"/>
        <end position="1323"/>
    </location>
</feature>
<feature type="repeat" description="WD" evidence="5">
    <location>
        <begin position="1142"/>
        <end position="1172"/>
    </location>
</feature>
<evidence type="ECO:0000256" key="2">
    <source>
        <dbReference type="ARBA" id="ARBA00022737"/>
    </source>
</evidence>
<feature type="repeat" description="WD" evidence="5">
    <location>
        <begin position="1066"/>
        <end position="1100"/>
    </location>
</feature>
<dbReference type="SMART" id="SM00220">
    <property type="entry name" value="S_TKc"/>
    <property type="match status" value="1"/>
</dbReference>
<evidence type="ECO:0000259" key="9">
    <source>
        <dbReference type="PROSITE" id="PS50011"/>
    </source>
</evidence>
<keyword evidence="8" id="KW-0812">Transmembrane</keyword>
<dbReference type="RefSeq" id="WP_026796307.1">
    <property type="nucleotide sequence ID" value="NZ_LR812490.1"/>
</dbReference>
<feature type="transmembrane region" description="Helical" evidence="8">
    <location>
        <begin position="1329"/>
        <end position="1349"/>
    </location>
</feature>
<dbReference type="GO" id="GO:0005524">
    <property type="term" value="F:ATP binding"/>
    <property type="evidence" value="ECO:0007669"/>
    <property type="project" value="UniProtKB-UniRule"/>
</dbReference>
<dbReference type="EMBL" id="LR812490">
    <property type="protein sequence ID" value="CAC5342730.1"/>
    <property type="molecule type" value="Genomic_DNA"/>
</dbReference>
<dbReference type="PROSITE" id="PS00107">
    <property type="entry name" value="PROTEIN_KINASE_ATP"/>
    <property type="match status" value="1"/>
</dbReference>
<dbReference type="Proteomes" id="UP000196521">
    <property type="component" value="Chromosome"/>
</dbReference>
<organism evidence="10 11">
    <name type="scientific">Planktothrix rubescens CCAP 1459/22</name>
    <dbReference type="NCBI Taxonomy" id="329571"/>
    <lineage>
        <taxon>Bacteria</taxon>
        <taxon>Bacillati</taxon>
        <taxon>Cyanobacteriota</taxon>
        <taxon>Cyanophyceae</taxon>
        <taxon>Oscillatoriophycideae</taxon>
        <taxon>Oscillatoriales</taxon>
        <taxon>Microcoleaceae</taxon>
        <taxon>Planktothrix</taxon>
    </lineage>
</organism>
<keyword evidence="10" id="KW-0808">Transferase</keyword>
<dbReference type="Pfam" id="PF00069">
    <property type="entry name" value="Pkinase"/>
    <property type="match status" value="1"/>
</dbReference>
<dbReference type="PROSITE" id="PS50294">
    <property type="entry name" value="WD_REPEATS_REGION"/>
    <property type="match status" value="8"/>
</dbReference>
<feature type="repeat" description="WD" evidence="5">
    <location>
        <begin position="654"/>
        <end position="683"/>
    </location>
</feature>
<dbReference type="CDD" id="cd00200">
    <property type="entry name" value="WD40"/>
    <property type="match status" value="2"/>
</dbReference>
<feature type="repeat" description="WD" evidence="5">
    <location>
        <begin position="684"/>
        <end position="725"/>
    </location>
</feature>
<dbReference type="SMART" id="SM00320">
    <property type="entry name" value="WD40"/>
    <property type="match status" value="12"/>
</dbReference>
<feature type="repeat" description="TPR" evidence="6">
    <location>
        <begin position="348"/>
        <end position="381"/>
    </location>
</feature>
<keyword evidence="2" id="KW-0677">Repeat</keyword>
<feature type="domain" description="Protein kinase" evidence="9">
    <location>
        <begin position="47"/>
        <end position="328"/>
    </location>
</feature>
<keyword evidence="6" id="KW-0802">TPR repeat</keyword>
<proteinExistence type="predicted"/>
<evidence type="ECO:0000256" key="8">
    <source>
        <dbReference type="SAM" id="Phobius"/>
    </source>
</evidence>
<dbReference type="InterPro" id="IPR011990">
    <property type="entry name" value="TPR-like_helical_dom_sf"/>
</dbReference>
<evidence type="ECO:0000256" key="1">
    <source>
        <dbReference type="ARBA" id="ARBA00022574"/>
    </source>
</evidence>
<gene>
    <name evidence="10" type="ORF">PLAN_30023</name>
</gene>
<dbReference type="PANTHER" id="PTHR19879:SF9">
    <property type="entry name" value="TRANSCRIPTION INITIATION FACTOR TFIID SUBUNIT 5"/>
    <property type="match status" value="1"/>
</dbReference>
<dbReference type="InterPro" id="IPR011009">
    <property type="entry name" value="Kinase-like_dom_sf"/>
</dbReference>
<keyword evidence="10" id="KW-0723">Serine/threonine-protein kinase</keyword>
<dbReference type="PRINTS" id="PR00320">
    <property type="entry name" value="GPROTEINBRPT"/>
</dbReference>